<sequence>MTRKGVKKPAASKSATSGSGKTPASAENLSSTVREFIYLDEGRVFSYLAQIEGGLRLLRHEVEGALDVASEETGGDGEGGSFNAEGGVSPTAAAIAGVLGGVAGFPVGLLAGLSGKAQYNTTWESSSPIVRTTNSDTVSRADLTILHHAAFDLVIEHMKGKIKTARGALTLLPVSALGGAVASLQGLEIEALSNPSAVAGVAAIAAMSGFGVQTFVFLESPNNLHAMVEDKHFTMPPSLFASTYGSCTSIPFSVAYIEAQDTRKARVHVPKQFATPAAKRQFSDLVDIFGTLTNSLGMGDGTRIFPLAIYRDL</sequence>
<feature type="transmembrane region" description="Helical" evidence="2">
    <location>
        <begin position="167"/>
        <end position="185"/>
    </location>
</feature>
<feature type="transmembrane region" description="Helical" evidence="2">
    <location>
        <begin position="197"/>
        <end position="218"/>
    </location>
</feature>
<proteinExistence type="predicted"/>
<organism evidence="3 4">
    <name type="scientific">Deinococcus rufus</name>
    <dbReference type="NCBI Taxonomy" id="2136097"/>
    <lineage>
        <taxon>Bacteria</taxon>
        <taxon>Thermotogati</taxon>
        <taxon>Deinococcota</taxon>
        <taxon>Deinococci</taxon>
        <taxon>Deinococcales</taxon>
        <taxon>Deinococcaceae</taxon>
        <taxon>Deinococcus</taxon>
    </lineage>
</organism>
<evidence type="ECO:0000313" key="4">
    <source>
        <dbReference type="Proteomes" id="UP001595803"/>
    </source>
</evidence>
<keyword evidence="2" id="KW-1133">Transmembrane helix</keyword>
<feature type="region of interest" description="Disordered" evidence="1">
    <location>
        <begin position="1"/>
        <end position="26"/>
    </location>
</feature>
<evidence type="ECO:0000313" key="3">
    <source>
        <dbReference type="EMBL" id="MFC3834753.1"/>
    </source>
</evidence>
<keyword evidence="4" id="KW-1185">Reference proteome</keyword>
<dbReference type="RefSeq" id="WP_322472257.1">
    <property type="nucleotide sequence ID" value="NZ_JBHRZG010000024.1"/>
</dbReference>
<keyword evidence="2" id="KW-0472">Membrane</keyword>
<gene>
    <name evidence="3" type="ORF">ACFOSB_17995</name>
</gene>
<evidence type="ECO:0000256" key="2">
    <source>
        <dbReference type="SAM" id="Phobius"/>
    </source>
</evidence>
<dbReference type="Proteomes" id="UP001595803">
    <property type="component" value="Unassembled WGS sequence"/>
</dbReference>
<feature type="compositionally biased region" description="Low complexity" evidence="1">
    <location>
        <begin position="8"/>
        <end position="23"/>
    </location>
</feature>
<dbReference type="Pfam" id="PF19952">
    <property type="entry name" value="DUF6414"/>
    <property type="match status" value="1"/>
</dbReference>
<dbReference type="InterPro" id="IPR045633">
    <property type="entry name" value="DUF6414"/>
</dbReference>
<comment type="caution">
    <text evidence="3">The sequence shown here is derived from an EMBL/GenBank/DDBJ whole genome shotgun (WGS) entry which is preliminary data.</text>
</comment>
<dbReference type="EMBL" id="JBHRZG010000024">
    <property type="protein sequence ID" value="MFC3834753.1"/>
    <property type="molecule type" value="Genomic_DNA"/>
</dbReference>
<evidence type="ECO:0000256" key="1">
    <source>
        <dbReference type="SAM" id="MobiDB-lite"/>
    </source>
</evidence>
<name>A0ABV7ZCE6_9DEIO</name>
<keyword evidence="2" id="KW-0812">Transmembrane</keyword>
<reference evidence="4" key="1">
    <citation type="journal article" date="2019" name="Int. J. Syst. Evol. Microbiol.">
        <title>The Global Catalogue of Microorganisms (GCM) 10K type strain sequencing project: providing services to taxonomists for standard genome sequencing and annotation.</title>
        <authorList>
            <consortium name="The Broad Institute Genomics Platform"/>
            <consortium name="The Broad Institute Genome Sequencing Center for Infectious Disease"/>
            <person name="Wu L."/>
            <person name="Ma J."/>
        </authorList>
    </citation>
    <scope>NUCLEOTIDE SEQUENCE [LARGE SCALE GENOMIC DNA]</scope>
    <source>
        <strain evidence="4">CCTCC AB 2017081</strain>
    </source>
</reference>
<accession>A0ABV7ZCE6</accession>
<protein>
    <submittedName>
        <fullName evidence="3">Uncharacterized protein</fullName>
    </submittedName>
</protein>